<dbReference type="EMBL" id="JBEPSB010000001">
    <property type="protein sequence ID" value="MET4559426.1"/>
    <property type="molecule type" value="Genomic_DNA"/>
</dbReference>
<dbReference type="RefSeq" id="WP_235616172.1">
    <property type="nucleotide sequence ID" value="NZ_JBEPSB010000001.1"/>
</dbReference>
<evidence type="ECO:0000313" key="2">
    <source>
        <dbReference type="Proteomes" id="UP001549363"/>
    </source>
</evidence>
<reference evidence="1 2" key="1">
    <citation type="submission" date="2024-06" db="EMBL/GenBank/DDBJ databases">
        <title>Sorghum-associated microbial communities from plants grown in Nebraska, USA.</title>
        <authorList>
            <person name="Schachtman D."/>
        </authorList>
    </citation>
    <scope>NUCLEOTIDE SEQUENCE [LARGE SCALE GENOMIC DNA]</scope>
    <source>
        <strain evidence="1 2">736</strain>
    </source>
</reference>
<organism evidence="1 2">
    <name type="scientific">Lysinibacillus parviboronicapiens</name>
    <dbReference type="NCBI Taxonomy" id="436516"/>
    <lineage>
        <taxon>Bacteria</taxon>
        <taxon>Bacillati</taxon>
        <taxon>Bacillota</taxon>
        <taxon>Bacilli</taxon>
        <taxon>Bacillales</taxon>
        <taxon>Bacillaceae</taxon>
        <taxon>Lysinibacillus</taxon>
    </lineage>
</organism>
<protein>
    <submittedName>
        <fullName evidence="1">3-hydroxyisobutyrate dehydrogenase-like beta-hydroxyacid dehydrogenase</fullName>
    </submittedName>
</protein>
<dbReference type="InterPro" id="IPR013328">
    <property type="entry name" value="6PGD_dom2"/>
</dbReference>
<sequence length="60" mass="6785">MKNENYQPDFSTNRLLKDLKSAKTLADEAGVPLRIGEQLVNLYSDISIEGYGEMICQLHI</sequence>
<evidence type="ECO:0000313" key="1">
    <source>
        <dbReference type="EMBL" id="MET4559426.1"/>
    </source>
</evidence>
<name>A0ABV2PEQ6_9BACI</name>
<proteinExistence type="predicted"/>
<gene>
    <name evidence="1" type="ORF">ABIA69_000569</name>
</gene>
<accession>A0ABV2PEQ6</accession>
<dbReference type="Proteomes" id="UP001549363">
    <property type="component" value="Unassembled WGS sequence"/>
</dbReference>
<dbReference type="InterPro" id="IPR008927">
    <property type="entry name" value="6-PGluconate_DH-like_C_sf"/>
</dbReference>
<dbReference type="SUPFAM" id="SSF48179">
    <property type="entry name" value="6-phosphogluconate dehydrogenase C-terminal domain-like"/>
    <property type="match status" value="1"/>
</dbReference>
<comment type="caution">
    <text evidence="1">The sequence shown here is derived from an EMBL/GenBank/DDBJ whole genome shotgun (WGS) entry which is preliminary data.</text>
</comment>
<dbReference type="Gene3D" id="1.10.1040.10">
    <property type="entry name" value="N-(1-d-carboxylethyl)-l-norvaline Dehydrogenase, domain 2"/>
    <property type="match status" value="1"/>
</dbReference>
<keyword evidence="2" id="KW-1185">Reference proteome</keyword>